<dbReference type="Proteomes" id="UP001732700">
    <property type="component" value="Chromosome 4A"/>
</dbReference>
<evidence type="ECO:0000313" key="2">
    <source>
        <dbReference type="Proteomes" id="UP001732700"/>
    </source>
</evidence>
<protein>
    <submittedName>
        <fullName evidence="1">Uncharacterized protein</fullName>
    </submittedName>
</protein>
<keyword evidence="2" id="KW-1185">Reference proteome</keyword>
<accession>A0ACD5W673</accession>
<name>A0ACD5W673_AVESA</name>
<organism evidence="1 2">
    <name type="scientific">Avena sativa</name>
    <name type="common">Oat</name>
    <dbReference type="NCBI Taxonomy" id="4498"/>
    <lineage>
        <taxon>Eukaryota</taxon>
        <taxon>Viridiplantae</taxon>
        <taxon>Streptophyta</taxon>
        <taxon>Embryophyta</taxon>
        <taxon>Tracheophyta</taxon>
        <taxon>Spermatophyta</taxon>
        <taxon>Magnoliopsida</taxon>
        <taxon>Liliopsida</taxon>
        <taxon>Poales</taxon>
        <taxon>Poaceae</taxon>
        <taxon>BOP clade</taxon>
        <taxon>Pooideae</taxon>
        <taxon>Poodae</taxon>
        <taxon>Poeae</taxon>
        <taxon>Poeae Chloroplast Group 1 (Aveneae type)</taxon>
        <taxon>Aveninae</taxon>
        <taxon>Avena</taxon>
    </lineage>
</organism>
<evidence type="ECO:0000313" key="1">
    <source>
        <dbReference type="EnsemblPlants" id="AVESA.00010b.r2.4AG0579100.1.CDS"/>
    </source>
</evidence>
<proteinExistence type="predicted"/>
<reference evidence="1" key="1">
    <citation type="submission" date="2021-05" db="EMBL/GenBank/DDBJ databases">
        <authorList>
            <person name="Scholz U."/>
            <person name="Mascher M."/>
            <person name="Fiebig A."/>
        </authorList>
    </citation>
    <scope>NUCLEOTIDE SEQUENCE [LARGE SCALE GENOMIC DNA]</scope>
</reference>
<reference evidence="1" key="2">
    <citation type="submission" date="2025-09" db="UniProtKB">
        <authorList>
            <consortium name="EnsemblPlants"/>
        </authorList>
    </citation>
    <scope>IDENTIFICATION</scope>
</reference>
<sequence length="809" mass="87057">MRVTVTPKDEVRLVVLMTRERPRSAVVAPGGDLVTAAGGGDTSDGDSSESLEEISAADFKKESSGGGPGGTAASAASQRSRVWMGYTMSRSYAPAFHSFAWAQAVQNKPLVPRPASDDDEVEHLVDTSDEKEEGEIEEGEAVQSSSSPPSMHPETIDLDSDLPEKLESVAVQGSSNTAAVAVDEDEEEVDFDQRVGSILEELEMVSIEEAEKSFEGSCARLRTCFESLKPLFPESGSPMPMLDALVQQAFVGIDTITTVANSYAMPKREQNKDMLLKLLFHIKNRYSDMLTPDQRDEVCIFYGDIFGDILSFSASNKNVVRSAGLIPASRPSAVISSNGSFAGGPPGYAEQIEQSVSGPNHSLKPPAKSRDPRLRFLNRDPGGTADTNRHVNFAEPNLFKDATLGGVVSNNNRKHKAVSQLLMDEIVLKRTRGATENSRDMQVQAGTDGSNISSYSSDMVQSNQNTVLQAKTTGNPNNWRDSQLINNASSIANSAGTNTGTLHTSQSNSVPQTTGAPIISFPAVLKDIAVNPTVLMNWIQMEQQKRSASETQQTVIPSGGISRGMSSNVNAGMVIPPGNALKTEVAQIPSNRLPVSMQTTPVCSQNDAGVIRMKPRDPRRVLHNNTAQKNDTTSTEQPRSNGIILPDSLDNLVNREHLGERFQTSALPSQPVSLPNIDRPSIMSTSTVDPVSNSQLAASSLVPSHQASVRGNRADLRLAAGQNDPNADAASNAAPGTTLGAAPPANQWGDLDDLLNGYDDQQKALIQKERARRIMEQHKMGMICLVQLGSFFKTESMVAEKNAQYLISW</sequence>
<dbReference type="EnsemblPlants" id="AVESA.00010b.r2.4AG0579100.1">
    <property type="protein sequence ID" value="AVESA.00010b.r2.4AG0579100.1.CDS"/>
    <property type="gene ID" value="AVESA.00010b.r2.4AG0579100"/>
</dbReference>